<name>A0A4Z1EWQ4_9HELO</name>
<reference evidence="2 3" key="1">
    <citation type="submission" date="2017-12" db="EMBL/GenBank/DDBJ databases">
        <title>Comparative genomics of Botrytis spp.</title>
        <authorList>
            <person name="Valero-Jimenez C.A."/>
            <person name="Tapia P."/>
            <person name="Veloso J."/>
            <person name="Silva-Moreno E."/>
            <person name="Staats M."/>
            <person name="Valdes J.H."/>
            <person name="Van Kan J.A.L."/>
        </authorList>
    </citation>
    <scope>NUCLEOTIDE SEQUENCE [LARGE SCALE GENOMIC DNA]</scope>
    <source>
        <strain evidence="2 3">Bt9001</strain>
    </source>
</reference>
<dbReference type="Proteomes" id="UP000297777">
    <property type="component" value="Unassembled WGS sequence"/>
</dbReference>
<evidence type="ECO:0000313" key="3">
    <source>
        <dbReference type="Proteomes" id="UP000297777"/>
    </source>
</evidence>
<gene>
    <name evidence="2" type="ORF">BTUL_0039g00450</name>
</gene>
<keyword evidence="3" id="KW-1185">Reference proteome</keyword>
<accession>A0A4Z1EWQ4</accession>
<proteinExistence type="predicted"/>
<dbReference type="EMBL" id="PQXH01000039">
    <property type="protein sequence ID" value="TGO15528.1"/>
    <property type="molecule type" value="Genomic_DNA"/>
</dbReference>
<dbReference type="AlphaFoldDB" id="A0A4Z1EWQ4"/>
<feature type="region of interest" description="Disordered" evidence="1">
    <location>
        <begin position="88"/>
        <end position="107"/>
    </location>
</feature>
<feature type="compositionally biased region" description="Basic and acidic residues" evidence="1">
    <location>
        <begin position="88"/>
        <end position="97"/>
    </location>
</feature>
<sequence>MKTVEEHVPVADQYYRLEEKKSTNAYRQDLGLRMARNVSRQVYVCISIMPNQCFENACGLQAQVRSSVQAFDRTIAFHYITALKEHVSHMSSHETENACKLPGKRPR</sequence>
<organism evidence="2 3">
    <name type="scientific">Botrytis tulipae</name>
    <dbReference type="NCBI Taxonomy" id="87230"/>
    <lineage>
        <taxon>Eukaryota</taxon>
        <taxon>Fungi</taxon>
        <taxon>Dikarya</taxon>
        <taxon>Ascomycota</taxon>
        <taxon>Pezizomycotina</taxon>
        <taxon>Leotiomycetes</taxon>
        <taxon>Helotiales</taxon>
        <taxon>Sclerotiniaceae</taxon>
        <taxon>Botrytis</taxon>
    </lineage>
</organism>
<comment type="caution">
    <text evidence="2">The sequence shown here is derived from an EMBL/GenBank/DDBJ whole genome shotgun (WGS) entry which is preliminary data.</text>
</comment>
<protein>
    <submittedName>
        <fullName evidence="2">Uncharacterized protein</fullName>
    </submittedName>
</protein>
<evidence type="ECO:0000313" key="2">
    <source>
        <dbReference type="EMBL" id="TGO15528.1"/>
    </source>
</evidence>
<evidence type="ECO:0000256" key="1">
    <source>
        <dbReference type="SAM" id="MobiDB-lite"/>
    </source>
</evidence>